<comment type="caution">
    <text evidence="1">The sequence shown here is derived from an EMBL/GenBank/DDBJ whole genome shotgun (WGS) entry which is preliminary data.</text>
</comment>
<dbReference type="EMBL" id="QLLN01000006">
    <property type="protein sequence ID" value="RAJ08950.1"/>
    <property type="molecule type" value="Genomic_DNA"/>
</dbReference>
<keyword evidence="2" id="KW-1185">Reference proteome</keyword>
<evidence type="ECO:0000313" key="2">
    <source>
        <dbReference type="Proteomes" id="UP000249696"/>
    </source>
</evidence>
<gene>
    <name evidence="1" type="ORF">LV92_03168</name>
</gene>
<dbReference type="RefSeq" id="WP_111624555.1">
    <property type="nucleotide sequence ID" value="NZ_QLLN01000006.1"/>
</dbReference>
<accession>A0A327QX60</accession>
<dbReference type="AlphaFoldDB" id="A0A327QX60"/>
<sequence>MITKTHLTTHFSTNKNKIHISLILVFTFLFFTWSCGKDDPKEPMQEEMEEEMEEEVGYNYPEGKIFFDFPPMDLDGASFYEPMGFMGVFPQDHGGFIHFEYGVDEPKTPIYAMADGVVIELGASGGDLFMTVKYSTTISAKLGHVGRFANFILDQTGPVIEGSPLDVEIEVKSGQIIGYISPLSALDIGIHDLEVADSKSFCYPELAYFENLYAADIFDYYKDENPVKAEFLSKNVRALPPYGGKNDFDVKGTISGNWYIKDKFEGKDQATNYFAIGYDHIYAQRIALLDGLPAHDPDIANTYSHSWIKGNNPKPEEVNVAFGIVKYELIPKLHLIRNPDGTYELYSLDNIDDQIPRGVLLMQMLESETMQLEFIADKTAMEVDGFSGNQRIYVRNPDYE</sequence>
<evidence type="ECO:0000313" key="1">
    <source>
        <dbReference type="EMBL" id="RAJ08950.1"/>
    </source>
</evidence>
<organism evidence="1 2">
    <name type="scientific">Arenibacter echinorum</name>
    <dbReference type="NCBI Taxonomy" id="440515"/>
    <lineage>
        <taxon>Bacteria</taxon>
        <taxon>Pseudomonadati</taxon>
        <taxon>Bacteroidota</taxon>
        <taxon>Flavobacteriia</taxon>
        <taxon>Flavobacteriales</taxon>
        <taxon>Flavobacteriaceae</taxon>
        <taxon>Arenibacter</taxon>
    </lineage>
</organism>
<name>A0A327QX60_9FLAO</name>
<dbReference type="InterPro" id="IPR011055">
    <property type="entry name" value="Dup_hybrid_motif"/>
</dbReference>
<reference evidence="1 2" key="1">
    <citation type="submission" date="2018-06" db="EMBL/GenBank/DDBJ databases">
        <title>Genomic Encyclopedia of Archaeal and Bacterial Type Strains, Phase II (KMG-II): from individual species to whole genera.</title>
        <authorList>
            <person name="Goeker M."/>
        </authorList>
    </citation>
    <scope>NUCLEOTIDE SEQUENCE [LARGE SCALE GENOMIC DNA]</scope>
    <source>
        <strain evidence="1 2">DSM 23522</strain>
    </source>
</reference>
<dbReference type="Proteomes" id="UP000249696">
    <property type="component" value="Unassembled WGS sequence"/>
</dbReference>
<dbReference type="Gene3D" id="2.70.70.10">
    <property type="entry name" value="Glucose Permease (Domain IIA)"/>
    <property type="match status" value="1"/>
</dbReference>
<protein>
    <submittedName>
        <fullName evidence="1">Uncharacterized protein</fullName>
    </submittedName>
</protein>
<dbReference type="OrthoDB" id="1399170at2"/>
<proteinExistence type="predicted"/>